<dbReference type="Proteomes" id="UP001321520">
    <property type="component" value="Chromosome"/>
</dbReference>
<evidence type="ECO:0000256" key="1">
    <source>
        <dbReference type="SAM" id="SignalP"/>
    </source>
</evidence>
<accession>A0ABY9EFS7</accession>
<reference evidence="2 3" key="1">
    <citation type="submission" date="2022-05" db="EMBL/GenBank/DDBJ databases">
        <title>Microbulbifer sp. nov., isolated from sponge.</title>
        <authorList>
            <person name="Gao L."/>
        </authorList>
    </citation>
    <scope>NUCLEOTIDE SEQUENCE [LARGE SCALE GENOMIC DNA]</scope>
    <source>
        <strain evidence="2 3">MI-G</strain>
    </source>
</reference>
<feature type="signal peptide" evidence="1">
    <location>
        <begin position="1"/>
        <end position="20"/>
    </location>
</feature>
<sequence length="310" mass="34031">MIKRLLSSIACVLLSPLAIATDISSARLLASYWVDGSAGLDLSGLSFCAGKLLTVSDRASKQIYAIQLMDGRAELVPYLKLSGLRVPKRSQAHSLWSFIPELFRPARDLDFEGITCGENGIYLLSERYNRIAMVEGPGEARWLENLWSPEVKARGYLQAPNVSSEGLVKAGDQFWLAIEREPRGLLRLSPGGDAQVFSLPPVGGLDFRGSPEDLTGLAYFDGALFTLEGNAHAVCRRTLPSLKAEWCLDYRALEKAPERMYEVALRGRGGGLAVNEQGIFVVFDNDNTARAQYPGDRRALLLHLAFPDSL</sequence>
<protein>
    <recommendedName>
        <fullName evidence="4">Phytase-like domain-containing protein</fullName>
    </recommendedName>
</protein>
<feature type="chain" id="PRO_5047156032" description="Phytase-like domain-containing protein" evidence="1">
    <location>
        <begin position="21"/>
        <end position="310"/>
    </location>
</feature>
<proteinExistence type="predicted"/>
<name>A0ABY9EFS7_9GAMM</name>
<dbReference type="RefSeq" id="WP_301417604.1">
    <property type="nucleotide sequence ID" value="NZ_CP098023.1"/>
</dbReference>
<keyword evidence="1" id="KW-0732">Signal</keyword>
<evidence type="ECO:0000313" key="2">
    <source>
        <dbReference type="EMBL" id="WKD50881.1"/>
    </source>
</evidence>
<keyword evidence="3" id="KW-1185">Reference proteome</keyword>
<gene>
    <name evidence="2" type="ORF">M8T91_05500</name>
</gene>
<organism evidence="2 3">
    <name type="scientific">Microbulbifer spongiae</name>
    <dbReference type="NCBI Taxonomy" id="2944933"/>
    <lineage>
        <taxon>Bacteria</taxon>
        <taxon>Pseudomonadati</taxon>
        <taxon>Pseudomonadota</taxon>
        <taxon>Gammaproteobacteria</taxon>
        <taxon>Cellvibrionales</taxon>
        <taxon>Microbulbiferaceae</taxon>
        <taxon>Microbulbifer</taxon>
    </lineage>
</organism>
<dbReference type="EMBL" id="CP098023">
    <property type="protein sequence ID" value="WKD50881.1"/>
    <property type="molecule type" value="Genomic_DNA"/>
</dbReference>
<evidence type="ECO:0000313" key="3">
    <source>
        <dbReference type="Proteomes" id="UP001321520"/>
    </source>
</evidence>
<evidence type="ECO:0008006" key="4">
    <source>
        <dbReference type="Google" id="ProtNLM"/>
    </source>
</evidence>